<evidence type="ECO:0000313" key="3">
    <source>
        <dbReference type="Proteomes" id="UP000275078"/>
    </source>
</evidence>
<feature type="compositionally biased region" description="Polar residues" evidence="1">
    <location>
        <begin position="1"/>
        <end position="12"/>
    </location>
</feature>
<organism evidence="2 3">
    <name type="scientific">Ascobolus immersus RN42</name>
    <dbReference type="NCBI Taxonomy" id="1160509"/>
    <lineage>
        <taxon>Eukaryota</taxon>
        <taxon>Fungi</taxon>
        <taxon>Dikarya</taxon>
        <taxon>Ascomycota</taxon>
        <taxon>Pezizomycotina</taxon>
        <taxon>Pezizomycetes</taxon>
        <taxon>Pezizales</taxon>
        <taxon>Ascobolaceae</taxon>
        <taxon>Ascobolus</taxon>
    </lineage>
</organism>
<keyword evidence="3" id="KW-1185">Reference proteome</keyword>
<proteinExistence type="predicted"/>
<dbReference type="AlphaFoldDB" id="A0A3N4IFW2"/>
<dbReference type="EMBL" id="ML119655">
    <property type="protein sequence ID" value="RPA85045.1"/>
    <property type="molecule type" value="Genomic_DNA"/>
</dbReference>
<reference evidence="2 3" key="1">
    <citation type="journal article" date="2018" name="Nat. Ecol. Evol.">
        <title>Pezizomycetes genomes reveal the molecular basis of ectomycorrhizal truffle lifestyle.</title>
        <authorList>
            <person name="Murat C."/>
            <person name="Payen T."/>
            <person name="Noel B."/>
            <person name="Kuo A."/>
            <person name="Morin E."/>
            <person name="Chen J."/>
            <person name="Kohler A."/>
            <person name="Krizsan K."/>
            <person name="Balestrini R."/>
            <person name="Da Silva C."/>
            <person name="Montanini B."/>
            <person name="Hainaut M."/>
            <person name="Levati E."/>
            <person name="Barry K.W."/>
            <person name="Belfiori B."/>
            <person name="Cichocki N."/>
            <person name="Clum A."/>
            <person name="Dockter R.B."/>
            <person name="Fauchery L."/>
            <person name="Guy J."/>
            <person name="Iotti M."/>
            <person name="Le Tacon F."/>
            <person name="Lindquist E.A."/>
            <person name="Lipzen A."/>
            <person name="Malagnac F."/>
            <person name="Mello A."/>
            <person name="Molinier V."/>
            <person name="Miyauchi S."/>
            <person name="Poulain J."/>
            <person name="Riccioni C."/>
            <person name="Rubini A."/>
            <person name="Sitrit Y."/>
            <person name="Splivallo R."/>
            <person name="Traeger S."/>
            <person name="Wang M."/>
            <person name="Zifcakova L."/>
            <person name="Wipf D."/>
            <person name="Zambonelli A."/>
            <person name="Paolocci F."/>
            <person name="Nowrousian M."/>
            <person name="Ottonello S."/>
            <person name="Baldrian P."/>
            <person name="Spatafora J.W."/>
            <person name="Henrissat B."/>
            <person name="Nagy L.G."/>
            <person name="Aury J.M."/>
            <person name="Wincker P."/>
            <person name="Grigoriev I.V."/>
            <person name="Bonfante P."/>
            <person name="Martin F.M."/>
        </authorList>
    </citation>
    <scope>NUCLEOTIDE SEQUENCE [LARGE SCALE GENOMIC DNA]</scope>
    <source>
        <strain evidence="2 3">RN42</strain>
    </source>
</reference>
<dbReference type="Proteomes" id="UP000275078">
    <property type="component" value="Unassembled WGS sequence"/>
</dbReference>
<evidence type="ECO:0000313" key="2">
    <source>
        <dbReference type="EMBL" id="RPA85045.1"/>
    </source>
</evidence>
<accession>A0A3N4IFW2</accession>
<feature type="region of interest" description="Disordered" evidence="1">
    <location>
        <begin position="1"/>
        <end position="29"/>
    </location>
</feature>
<sequence length="67" mass="7641">MRSPVYTRSNGGNEARWLPTAAEREAQKRQEHMEEMRAVYGEPALLLVPGPHVDVGLYDKTPFEKKT</sequence>
<evidence type="ECO:0000256" key="1">
    <source>
        <dbReference type="SAM" id="MobiDB-lite"/>
    </source>
</evidence>
<protein>
    <submittedName>
        <fullName evidence="2">Uncharacterized protein</fullName>
    </submittedName>
</protein>
<name>A0A3N4IFW2_ASCIM</name>
<gene>
    <name evidence="2" type="ORF">BJ508DRAFT_322871</name>
</gene>